<evidence type="ECO:0000313" key="11">
    <source>
        <dbReference type="EMBL" id="CAG2240230.1"/>
    </source>
</evidence>
<evidence type="ECO:0000256" key="3">
    <source>
        <dbReference type="ARBA" id="ARBA00022695"/>
    </source>
</evidence>
<dbReference type="CDD" id="cd01647">
    <property type="entry name" value="RT_LTR"/>
    <property type="match status" value="1"/>
</dbReference>
<dbReference type="InterPro" id="IPR012337">
    <property type="entry name" value="RNaseH-like_sf"/>
</dbReference>
<evidence type="ECO:0000256" key="2">
    <source>
        <dbReference type="ARBA" id="ARBA00022679"/>
    </source>
</evidence>
<evidence type="ECO:0000259" key="10">
    <source>
        <dbReference type="PROSITE" id="PS50994"/>
    </source>
</evidence>
<dbReference type="EMBL" id="CAJPWZ010002551">
    <property type="protein sequence ID" value="CAG2240230.1"/>
    <property type="molecule type" value="Genomic_DNA"/>
</dbReference>
<dbReference type="CDD" id="cd09274">
    <property type="entry name" value="RNase_HI_RT_Ty3"/>
    <property type="match status" value="1"/>
</dbReference>
<dbReference type="FunFam" id="3.30.420.10:FF:000032">
    <property type="entry name" value="Retrovirus-related Pol polyprotein from transposon 297-like Protein"/>
    <property type="match status" value="1"/>
</dbReference>
<protein>
    <submittedName>
        <fullName evidence="11">Uncharacterized protein</fullName>
    </submittedName>
</protein>
<keyword evidence="12" id="KW-1185">Reference proteome</keyword>
<gene>
    <name evidence="11" type="ORF">MEDL_52546</name>
</gene>
<keyword evidence="1" id="KW-0645">Protease</keyword>
<name>A0A8S3UG92_MYTED</name>
<evidence type="ECO:0000259" key="9">
    <source>
        <dbReference type="PROSITE" id="PS50878"/>
    </source>
</evidence>
<proteinExistence type="predicted"/>
<evidence type="ECO:0000256" key="1">
    <source>
        <dbReference type="ARBA" id="ARBA00022670"/>
    </source>
</evidence>
<dbReference type="InterPro" id="IPR050951">
    <property type="entry name" value="Retrovirus_Pol_polyprotein"/>
</dbReference>
<dbReference type="Gene3D" id="1.10.340.70">
    <property type="match status" value="1"/>
</dbReference>
<evidence type="ECO:0000256" key="5">
    <source>
        <dbReference type="ARBA" id="ARBA00022759"/>
    </source>
</evidence>
<dbReference type="PROSITE" id="PS50878">
    <property type="entry name" value="RT_POL"/>
    <property type="match status" value="1"/>
</dbReference>
<dbReference type="GO" id="GO:0015074">
    <property type="term" value="P:DNA integration"/>
    <property type="evidence" value="ECO:0007669"/>
    <property type="project" value="InterPro"/>
</dbReference>
<dbReference type="GO" id="GO:0003964">
    <property type="term" value="F:RNA-directed DNA polymerase activity"/>
    <property type="evidence" value="ECO:0007669"/>
    <property type="project" value="UniProtKB-KW"/>
</dbReference>
<dbReference type="Pfam" id="PF17917">
    <property type="entry name" value="RT_RNaseH"/>
    <property type="match status" value="1"/>
</dbReference>
<dbReference type="SUPFAM" id="SSF56672">
    <property type="entry name" value="DNA/RNA polymerases"/>
    <property type="match status" value="1"/>
</dbReference>
<dbReference type="GO" id="GO:0006508">
    <property type="term" value="P:proteolysis"/>
    <property type="evidence" value="ECO:0007669"/>
    <property type="project" value="UniProtKB-KW"/>
</dbReference>
<feature type="transmembrane region" description="Helical" evidence="8">
    <location>
        <begin position="1950"/>
        <end position="1968"/>
    </location>
</feature>
<evidence type="ECO:0000256" key="7">
    <source>
        <dbReference type="ARBA" id="ARBA00022918"/>
    </source>
</evidence>
<dbReference type="OrthoDB" id="6223232at2759"/>
<evidence type="ECO:0000256" key="6">
    <source>
        <dbReference type="ARBA" id="ARBA00022801"/>
    </source>
</evidence>
<comment type="caution">
    <text evidence="11">The sequence shown here is derived from an EMBL/GenBank/DDBJ whole genome shotgun (WGS) entry which is preliminary data.</text>
</comment>
<keyword evidence="8" id="KW-0472">Membrane</keyword>
<feature type="domain" description="Integrase catalytic" evidence="10">
    <location>
        <begin position="1019"/>
        <end position="1183"/>
    </location>
</feature>
<dbReference type="InterPro" id="IPR036397">
    <property type="entry name" value="RNaseH_sf"/>
</dbReference>
<dbReference type="GO" id="GO:0008233">
    <property type="term" value="F:peptidase activity"/>
    <property type="evidence" value="ECO:0007669"/>
    <property type="project" value="UniProtKB-KW"/>
</dbReference>
<accession>A0A8S3UG92</accession>
<keyword evidence="3" id="KW-0548">Nucleotidyltransferase</keyword>
<dbReference type="PANTHER" id="PTHR37984">
    <property type="entry name" value="PROTEIN CBG26694"/>
    <property type="match status" value="1"/>
</dbReference>
<dbReference type="PANTHER" id="PTHR37984:SF5">
    <property type="entry name" value="PROTEIN NYNRIN-LIKE"/>
    <property type="match status" value="1"/>
</dbReference>
<dbReference type="Pfam" id="PF25794">
    <property type="entry name" value="SACS"/>
    <property type="match status" value="2"/>
</dbReference>
<dbReference type="InterPro" id="IPR043128">
    <property type="entry name" value="Rev_trsase/Diguanyl_cyclase"/>
</dbReference>
<feature type="transmembrane region" description="Helical" evidence="8">
    <location>
        <begin position="1879"/>
        <end position="1900"/>
    </location>
</feature>
<keyword evidence="7" id="KW-0695">RNA-directed DNA polymerase</keyword>
<dbReference type="PROSITE" id="PS50994">
    <property type="entry name" value="INTEGRASE"/>
    <property type="match status" value="1"/>
</dbReference>
<evidence type="ECO:0000256" key="8">
    <source>
        <dbReference type="SAM" id="Phobius"/>
    </source>
</evidence>
<keyword evidence="8" id="KW-0812">Transmembrane</keyword>
<evidence type="ECO:0000256" key="4">
    <source>
        <dbReference type="ARBA" id="ARBA00022722"/>
    </source>
</evidence>
<keyword evidence="8" id="KW-1133">Transmembrane helix</keyword>
<keyword evidence="6" id="KW-0378">Hydrolase</keyword>
<dbReference type="GO" id="GO:0004519">
    <property type="term" value="F:endonuclease activity"/>
    <property type="evidence" value="ECO:0007669"/>
    <property type="project" value="UniProtKB-KW"/>
</dbReference>
<dbReference type="InterPro" id="IPR001584">
    <property type="entry name" value="Integrase_cat-core"/>
</dbReference>
<dbReference type="InterPro" id="IPR043502">
    <property type="entry name" value="DNA/RNA_pol_sf"/>
</dbReference>
<dbReference type="InterPro" id="IPR041588">
    <property type="entry name" value="Integrase_H2C2"/>
</dbReference>
<dbReference type="FunFam" id="3.10.10.10:FF:000007">
    <property type="entry name" value="Retrovirus-related Pol polyprotein from transposon 17.6-like Protein"/>
    <property type="match status" value="1"/>
</dbReference>
<dbReference type="Pfam" id="PF00078">
    <property type="entry name" value="RVT_1"/>
    <property type="match status" value="1"/>
</dbReference>
<dbReference type="InterPro" id="IPR058210">
    <property type="entry name" value="SACS/Nov_dom"/>
</dbReference>
<reference evidence="11" key="1">
    <citation type="submission" date="2021-03" db="EMBL/GenBank/DDBJ databases">
        <authorList>
            <person name="Bekaert M."/>
        </authorList>
    </citation>
    <scope>NUCLEOTIDE SEQUENCE</scope>
</reference>
<sequence>MPMTQEQPEVHFLCTTSNNTVSNDGMFDERSEPLLGPALCVFNNAYFTETDIKGIQELGIGGKCGDKSRGWTIWDQIHQEEGFSVLFDPHCKYAPYAHYDQPGMRMNLDELIDKYSSVYRSHIGDVLTSDTGTWFRFPLRNDSMMTSSELLITENSDPETETLQLIECMKENIVDSLIFLMNVNCIKISQINENTDNLELIKKAEVDLTKSDANTRTRFQDSVGRNVQLLNSSSTYQCSELEEYRYQMTINEENQHYKTYLIVQAIGLQNIDQTTRDVVNDIKRLPVGGVAVLAESSENITDDKRPKPNTGCLVLNPTNEVITLKSGLILATLNEVDQGNIFTLDEDKSTNKSTSTYMNSVQPQSSQADIQFDLSKADLTDQQKQQLRSFLTQNRNVFATNLQELGKTDVYKHKINTGNAPPVKSRPYRTSPAAKQEIQRQVEELLKHDIIEPSTSEYSSPIVLVKKKDNTWRLCIDFRSLNKQSILQQHPLPRLDDVFDAIGQSNAKIYSRLDLTTAYYQMPMDEHSKHKTAFITHDNLYQFKRMPYGLNNACQSFQSLMTQVLRGLTWKHCLVYVDDVIIWSKDFESHLQHLDLIFQRLKQANLKLRPNKCDFAQSEILYLGHIISKEGIKVDTSKTKAVETFPIPNNQHDVRSFLGLCNYYRKFVKGYAKIASPLNRLLTKDTPFKWTTDCQNAFDTLKESLTSTPVLNFPDFNKPFIVSCDASGSAIGYILSQVGDDEKEHVIGYGGRALSPAEKNYTVTEQEMLALVSAVAYFHVYLATNKFTIYTDHKALTWLQTIKHTNSRLIRWALKLQEYKFDVIHRLGSRNQHCDALSRRDYEKQSESTQVLTEITFIYPGETLEQVTKSEEKVPIFSVQDISSLQKQCPYFGPIISFLQDGTLPNDKKRAQAIPYETSQYELLNDTLYHFFQPRTKTRTSKHQLIKQIAIPQPLRNDILLSFHDQKAGGSHLGVQRTYEAIKQRYFWPKMYQNVYDYVTSCQICQTVKKDSTAKKAPLKSLPVQGPFVRLHMDVLGGLPTSKDKYKYILLVTDSFSHWCESFPMKTQEAEEIANILYSEIFTRYGACRYLVSDRHASNLGKLVNLLCKMFNVTQHFTSSYHPQSNVACERTNSTLAQSLRAYCSEQQASWPQILPSIMMAFRMSPCTQSTGFSPYYMIFGREMPLPIDIALIPEELITQSPEKYIDQLINRVKIIHDLAKSNLEDAQLKSKTYYDKTTKIPNFKVGDQVLLKQEKSTNRPFKSFIHANRLKAYKDPNDFRPPPNLLKNNEILNDEPGMLRFGLVILPFLLFALLLPTSKADEQRINYGVIFKNQPNIDFATDYWTHIYEIPMYLNLQHKLVTKCPKAAGRQCQSYNKIVSQVNYMKEYMNAQVQGTKSLIDKLVPKLNMTLIGKSKRAILPFVGTIASGLFGLVTQSSMRKIVSHINTLTSENNKISNALKQYGGSLASFVSQTEKRLDNAMQGIERNYQALSFLNTLIQRDYQNLEDHYTDYFQILTDQTQDTNTLQNYIMDLKTAIVNLVEGKLSPLLLTPKVIQQTVLDIQNILNANYTGYKILSSNSHYYYNYANFIVLQNNTKLYLAVQFPLTTHGKLFEVYKITSFPVPITTNTSHATQLFDLPKYMLITHDRKFFTTLTFEQMSMCKGITPKHCNFNPLFESSNTTDCAFHIFNNDKQKIKHFCDFKFLPNSILPHIEQISDDSVLVYQYDNLFLRCNDKNITVTGCSFCIFKIPCHCILISKISHFATKLSICENGTQDFTKLHPVNLAILQHFFDDTKIGNILASTTFTNPVSISLPNFTIYKNKMNHIFAKDEKYHLNLKKLVTRVKKQNTIYSTLADSMVDGQIDLNFDKWPTTNDILSLVAIIITSLNTLVLIWLFYKFKIIAAAIAIYQPVQTSATTLPNFKFEPAITQAPNTWINVLNSNITWDHAVFTLAFISFVMTIILLIKSFKRTNMNTKLCLEITTGFNCVCIPIFSMPLCPTY</sequence>
<dbReference type="FunFam" id="1.10.340.70:FF:000001">
    <property type="entry name" value="Retrovirus-related Pol polyprotein from transposon gypsy-like Protein"/>
    <property type="match status" value="1"/>
</dbReference>
<dbReference type="Proteomes" id="UP000683360">
    <property type="component" value="Unassembled WGS sequence"/>
</dbReference>
<keyword evidence="5" id="KW-0255">Endonuclease</keyword>
<feature type="domain" description="Reverse transcriptase" evidence="9">
    <location>
        <begin position="446"/>
        <end position="627"/>
    </location>
</feature>
<dbReference type="Gene3D" id="3.30.70.270">
    <property type="match status" value="2"/>
</dbReference>
<keyword evidence="4" id="KW-0540">Nuclease</keyword>
<dbReference type="Gene3D" id="3.30.420.10">
    <property type="entry name" value="Ribonuclease H-like superfamily/Ribonuclease H"/>
    <property type="match status" value="1"/>
</dbReference>
<organism evidence="11 12">
    <name type="scientific">Mytilus edulis</name>
    <name type="common">Blue mussel</name>
    <dbReference type="NCBI Taxonomy" id="6550"/>
    <lineage>
        <taxon>Eukaryota</taxon>
        <taxon>Metazoa</taxon>
        <taxon>Spiralia</taxon>
        <taxon>Lophotrochozoa</taxon>
        <taxon>Mollusca</taxon>
        <taxon>Bivalvia</taxon>
        <taxon>Autobranchia</taxon>
        <taxon>Pteriomorphia</taxon>
        <taxon>Mytilida</taxon>
        <taxon>Mytiloidea</taxon>
        <taxon>Mytilidae</taxon>
        <taxon>Mytilinae</taxon>
        <taxon>Mytilus</taxon>
    </lineage>
</organism>
<keyword evidence="2" id="KW-0808">Transferase</keyword>
<dbReference type="InterPro" id="IPR000477">
    <property type="entry name" value="RT_dom"/>
</dbReference>
<dbReference type="FunFam" id="3.30.70.270:FF:000020">
    <property type="entry name" value="Transposon Tf2-6 polyprotein-like Protein"/>
    <property type="match status" value="1"/>
</dbReference>
<dbReference type="SUPFAM" id="SSF53098">
    <property type="entry name" value="Ribonuclease H-like"/>
    <property type="match status" value="1"/>
</dbReference>
<dbReference type="InterPro" id="IPR041373">
    <property type="entry name" value="RT_RNaseH"/>
</dbReference>
<dbReference type="Gene3D" id="3.10.10.10">
    <property type="entry name" value="HIV Type 1 Reverse Transcriptase, subunit A, domain 1"/>
    <property type="match status" value="1"/>
</dbReference>
<dbReference type="Pfam" id="PF17921">
    <property type="entry name" value="Integrase_H2C2"/>
    <property type="match status" value="1"/>
</dbReference>
<evidence type="ECO:0000313" key="12">
    <source>
        <dbReference type="Proteomes" id="UP000683360"/>
    </source>
</evidence>
<dbReference type="GO" id="GO:0003676">
    <property type="term" value="F:nucleic acid binding"/>
    <property type="evidence" value="ECO:0007669"/>
    <property type="project" value="InterPro"/>
</dbReference>